<name>A0A502E525_9MYCO</name>
<proteinExistence type="predicted"/>
<evidence type="ECO:0000313" key="1">
    <source>
        <dbReference type="EMBL" id="TPG31656.1"/>
    </source>
</evidence>
<comment type="caution">
    <text evidence="1">The sequence shown here is derived from an EMBL/GenBank/DDBJ whole genome shotgun (WGS) entry which is preliminary data.</text>
</comment>
<gene>
    <name evidence="1" type="ORF">EAH80_22130</name>
</gene>
<dbReference type="Proteomes" id="UP000320095">
    <property type="component" value="Unassembled WGS sequence"/>
</dbReference>
<evidence type="ECO:0000313" key="2">
    <source>
        <dbReference type="Proteomes" id="UP000320095"/>
    </source>
</evidence>
<sequence>MVIGHDRTVTDHKLRVSTSAVQWADGSVDDGTVEAPHVYVFGVDETGPLNSDQARELAASLLQAAAEVDGWAAR</sequence>
<accession>A0A502E525</accession>
<organism evidence="1 2">
    <name type="scientific">Mycolicibacterium hodleri</name>
    <dbReference type="NCBI Taxonomy" id="49897"/>
    <lineage>
        <taxon>Bacteria</taxon>
        <taxon>Bacillati</taxon>
        <taxon>Actinomycetota</taxon>
        <taxon>Actinomycetes</taxon>
        <taxon>Mycobacteriales</taxon>
        <taxon>Mycobacteriaceae</taxon>
        <taxon>Mycolicibacterium</taxon>
    </lineage>
</organism>
<keyword evidence="2" id="KW-1185">Reference proteome</keyword>
<reference evidence="1 2" key="1">
    <citation type="journal article" date="2019" name="Environ. Microbiol.">
        <title>Species interactions and distinct microbial communities in high Arctic permafrost affected cryosols are associated with the CH4 and CO2 gas fluxes.</title>
        <authorList>
            <person name="Altshuler I."/>
            <person name="Hamel J."/>
            <person name="Turney S."/>
            <person name="Magnuson E."/>
            <person name="Levesque R."/>
            <person name="Greer C."/>
            <person name="Whyte L.G."/>
        </authorList>
    </citation>
    <scope>NUCLEOTIDE SEQUENCE [LARGE SCALE GENOMIC DNA]</scope>
    <source>
        <strain evidence="1 2">S5.20</strain>
    </source>
</reference>
<dbReference type="AlphaFoldDB" id="A0A502E525"/>
<protein>
    <submittedName>
        <fullName evidence="1">Uncharacterized protein</fullName>
    </submittedName>
</protein>
<dbReference type="EMBL" id="RCZG01000011">
    <property type="protein sequence ID" value="TPG31656.1"/>
    <property type="molecule type" value="Genomic_DNA"/>
</dbReference>